<organism evidence="1 2">
    <name type="scientific">Nocardioides deserti</name>
    <dbReference type="NCBI Taxonomy" id="1588644"/>
    <lineage>
        <taxon>Bacteria</taxon>
        <taxon>Bacillati</taxon>
        <taxon>Actinomycetota</taxon>
        <taxon>Actinomycetes</taxon>
        <taxon>Propionibacteriales</taxon>
        <taxon>Nocardioidaceae</taxon>
        <taxon>Nocardioides</taxon>
    </lineage>
</organism>
<evidence type="ECO:0000313" key="2">
    <source>
        <dbReference type="Proteomes" id="UP000604001"/>
    </source>
</evidence>
<reference evidence="1 2" key="1">
    <citation type="submission" date="2020-08" db="EMBL/GenBank/DDBJ databases">
        <title>novel species in genus Nocardioides.</title>
        <authorList>
            <person name="Zhang G."/>
        </authorList>
    </citation>
    <scope>NUCLEOTIDE SEQUENCE [LARGE SCALE GENOMIC DNA]</scope>
    <source>
        <strain evidence="1 2">SC8A-24</strain>
    </source>
</reference>
<proteinExistence type="predicted"/>
<protein>
    <recommendedName>
        <fullName evidence="3">DUF2470 domain-containing protein</fullName>
    </recommendedName>
</protein>
<comment type="caution">
    <text evidence="1">The sequence shown here is derived from an EMBL/GenBank/DDBJ whole genome shotgun (WGS) entry which is preliminary data.</text>
</comment>
<sequence length="244" mass="25610">MTVVPSSTTRHDPHRSAAAARAVLSCPADVQMAVDGAPGVLDGPDAEGTVMLECGGEPTFSTPLGSELAVAAAEGRAAVLTVTSGLGRPGSADREATVSIAGRLVVRGRESCACCGDPRDVVALEPDRVALGRVGASATEQVPVDLARFRASQHQLNRGYLQRSVEHANDYHQKELRRAVATTTGTPLAEVLGVALADLRVDGVEVQWVGTHGADRTVLRFPRAARTPAELGDMLRRQLHHGMC</sequence>
<evidence type="ECO:0000313" key="1">
    <source>
        <dbReference type="EMBL" id="MBC2962018.1"/>
    </source>
</evidence>
<keyword evidence="2" id="KW-1185">Reference proteome</keyword>
<accession>A0ABR6UD03</accession>
<gene>
    <name evidence="1" type="ORF">H7344_17120</name>
</gene>
<evidence type="ECO:0008006" key="3">
    <source>
        <dbReference type="Google" id="ProtNLM"/>
    </source>
</evidence>
<name>A0ABR6UD03_9ACTN</name>
<dbReference type="EMBL" id="JACMYC010000015">
    <property type="protein sequence ID" value="MBC2962018.1"/>
    <property type="molecule type" value="Genomic_DNA"/>
</dbReference>
<dbReference type="RefSeq" id="WP_186347216.1">
    <property type="nucleotide sequence ID" value="NZ_BMMR01000007.1"/>
</dbReference>
<dbReference type="Proteomes" id="UP000604001">
    <property type="component" value="Unassembled WGS sequence"/>
</dbReference>